<comment type="caution">
    <text evidence="2">The sequence shown here is derived from an EMBL/GenBank/DDBJ whole genome shotgun (WGS) entry which is preliminary data.</text>
</comment>
<evidence type="ECO:0000259" key="1">
    <source>
        <dbReference type="Pfam" id="PF01797"/>
    </source>
</evidence>
<dbReference type="EMBL" id="SJPN01000003">
    <property type="protein sequence ID" value="TWU04323.1"/>
    <property type="molecule type" value="Genomic_DNA"/>
</dbReference>
<sequence length="180" mass="20406">MTPKPIYTPENCSSAYQLRWSLTLFPHQTLPPAELWLDRLNQAMLPDHVRVLEHTQRPNGSELLLVSTTPDVIPHAVVRAIKGRLQHLLRDERPVKWQRNFRLTSVGDASAAIVNQYVSKQLAHHPLADLETNESMREFQLRFDVDVTQVINSDQQCSWSICDGGASCVGPRRTMADCPT</sequence>
<gene>
    <name evidence="2" type="ORF">Pla52n_23630</name>
</gene>
<proteinExistence type="predicted"/>
<accession>A0A5C6AWK5</accession>
<dbReference type="Proteomes" id="UP000320176">
    <property type="component" value="Unassembled WGS sequence"/>
</dbReference>
<dbReference type="RefSeq" id="WP_146519761.1">
    <property type="nucleotide sequence ID" value="NZ_CP151726.1"/>
</dbReference>
<dbReference type="InterPro" id="IPR002686">
    <property type="entry name" value="Transposase_17"/>
</dbReference>
<keyword evidence="3" id="KW-1185">Reference proteome</keyword>
<dbReference type="Pfam" id="PF01797">
    <property type="entry name" value="Y1_Tnp"/>
    <property type="match status" value="1"/>
</dbReference>
<dbReference type="GO" id="GO:0003677">
    <property type="term" value="F:DNA binding"/>
    <property type="evidence" value="ECO:0007669"/>
    <property type="project" value="InterPro"/>
</dbReference>
<dbReference type="Gene3D" id="3.30.70.1290">
    <property type="entry name" value="Transposase IS200-like"/>
    <property type="match status" value="1"/>
</dbReference>
<reference evidence="2 3" key="1">
    <citation type="submission" date="2019-02" db="EMBL/GenBank/DDBJ databases">
        <title>Deep-cultivation of Planctomycetes and their phenomic and genomic characterization uncovers novel biology.</title>
        <authorList>
            <person name="Wiegand S."/>
            <person name="Jogler M."/>
            <person name="Boedeker C."/>
            <person name="Pinto D."/>
            <person name="Vollmers J."/>
            <person name="Rivas-Marin E."/>
            <person name="Kohn T."/>
            <person name="Peeters S.H."/>
            <person name="Heuer A."/>
            <person name="Rast P."/>
            <person name="Oberbeckmann S."/>
            <person name="Bunk B."/>
            <person name="Jeske O."/>
            <person name="Meyerdierks A."/>
            <person name="Storesund J.E."/>
            <person name="Kallscheuer N."/>
            <person name="Luecker S."/>
            <person name="Lage O.M."/>
            <person name="Pohl T."/>
            <person name="Merkel B.J."/>
            <person name="Hornburger P."/>
            <person name="Mueller R.-W."/>
            <person name="Bruemmer F."/>
            <person name="Labrenz M."/>
            <person name="Spormann A.M."/>
            <person name="Op Den Camp H."/>
            <person name="Overmann J."/>
            <person name="Amann R."/>
            <person name="Jetten M.S.M."/>
            <person name="Mascher T."/>
            <person name="Medema M.H."/>
            <person name="Devos D.P."/>
            <person name="Kaster A.-K."/>
            <person name="Ovreas L."/>
            <person name="Rohde M."/>
            <person name="Galperin M.Y."/>
            <person name="Jogler C."/>
        </authorList>
    </citation>
    <scope>NUCLEOTIDE SEQUENCE [LARGE SCALE GENOMIC DNA]</scope>
    <source>
        <strain evidence="2 3">Pla52n</strain>
    </source>
</reference>
<organism evidence="2 3">
    <name type="scientific">Stieleria varia</name>
    <dbReference type="NCBI Taxonomy" id="2528005"/>
    <lineage>
        <taxon>Bacteria</taxon>
        <taxon>Pseudomonadati</taxon>
        <taxon>Planctomycetota</taxon>
        <taxon>Planctomycetia</taxon>
        <taxon>Pirellulales</taxon>
        <taxon>Pirellulaceae</taxon>
        <taxon>Stieleria</taxon>
    </lineage>
</organism>
<dbReference type="SUPFAM" id="SSF143422">
    <property type="entry name" value="Transposase IS200-like"/>
    <property type="match status" value="1"/>
</dbReference>
<feature type="domain" description="Transposase IS200-like" evidence="1">
    <location>
        <begin position="64"/>
        <end position="121"/>
    </location>
</feature>
<dbReference type="AlphaFoldDB" id="A0A5C6AWK5"/>
<dbReference type="GO" id="GO:0006313">
    <property type="term" value="P:DNA transposition"/>
    <property type="evidence" value="ECO:0007669"/>
    <property type="project" value="InterPro"/>
</dbReference>
<name>A0A5C6AWK5_9BACT</name>
<dbReference type="GO" id="GO:0004803">
    <property type="term" value="F:transposase activity"/>
    <property type="evidence" value="ECO:0007669"/>
    <property type="project" value="InterPro"/>
</dbReference>
<dbReference type="InterPro" id="IPR036515">
    <property type="entry name" value="Transposase_17_sf"/>
</dbReference>
<dbReference type="OrthoDB" id="254151at2"/>
<evidence type="ECO:0000313" key="2">
    <source>
        <dbReference type="EMBL" id="TWU04323.1"/>
    </source>
</evidence>
<protein>
    <recommendedName>
        <fullName evidence="1">Transposase IS200-like domain-containing protein</fullName>
    </recommendedName>
</protein>
<evidence type="ECO:0000313" key="3">
    <source>
        <dbReference type="Proteomes" id="UP000320176"/>
    </source>
</evidence>